<dbReference type="RefSeq" id="XP_015403222.1">
    <property type="nucleotide sequence ID" value="XM_015553958.1"/>
</dbReference>
<proteinExistence type="inferred from homology"/>
<dbReference type="Pfam" id="PF20684">
    <property type="entry name" value="Fung_rhodopsin"/>
    <property type="match status" value="1"/>
</dbReference>
<dbReference type="Proteomes" id="UP000037505">
    <property type="component" value="Unassembled WGS sequence"/>
</dbReference>
<evidence type="ECO:0000256" key="3">
    <source>
        <dbReference type="ARBA" id="ARBA00022989"/>
    </source>
</evidence>
<feature type="non-terminal residue" evidence="8">
    <location>
        <position position="1"/>
    </location>
</feature>
<keyword evidence="4 6" id="KW-0472">Membrane</keyword>
<evidence type="ECO:0000259" key="7">
    <source>
        <dbReference type="Pfam" id="PF20684"/>
    </source>
</evidence>
<dbReference type="PANTHER" id="PTHR33048">
    <property type="entry name" value="PTH11-LIKE INTEGRAL MEMBRANE PROTEIN (AFU_ORTHOLOGUE AFUA_5G11245)"/>
    <property type="match status" value="1"/>
</dbReference>
<evidence type="ECO:0000313" key="8">
    <source>
        <dbReference type="EMBL" id="KNG82299.1"/>
    </source>
</evidence>
<dbReference type="STRING" id="1509407.A0A0L1IS29"/>
<evidence type="ECO:0000256" key="2">
    <source>
        <dbReference type="ARBA" id="ARBA00022692"/>
    </source>
</evidence>
<evidence type="ECO:0000256" key="6">
    <source>
        <dbReference type="SAM" id="Phobius"/>
    </source>
</evidence>
<protein>
    <recommendedName>
        <fullName evidence="7">Rhodopsin domain-containing protein</fullName>
    </recommendedName>
</protein>
<dbReference type="PANTHER" id="PTHR33048:SF47">
    <property type="entry name" value="INTEGRAL MEMBRANE PROTEIN-RELATED"/>
    <property type="match status" value="1"/>
</dbReference>
<dbReference type="OrthoDB" id="5329176at2759"/>
<gene>
    <name evidence="8" type="ORF">ANOM_008702</name>
</gene>
<dbReference type="InterPro" id="IPR049326">
    <property type="entry name" value="Rhodopsin_dom_fungi"/>
</dbReference>
<dbReference type="InterPro" id="IPR052337">
    <property type="entry name" value="SAT4-like"/>
</dbReference>
<accession>A0A0L1IS29</accession>
<feature type="domain" description="Rhodopsin" evidence="7">
    <location>
        <begin position="28"/>
        <end position="213"/>
    </location>
</feature>
<dbReference type="GO" id="GO:0016020">
    <property type="term" value="C:membrane"/>
    <property type="evidence" value="ECO:0007669"/>
    <property type="project" value="UniProtKB-SubCell"/>
</dbReference>
<name>A0A0L1IS29_ASPN3</name>
<comment type="similarity">
    <text evidence="5">Belongs to the SAT4 family.</text>
</comment>
<evidence type="ECO:0000313" key="9">
    <source>
        <dbReference type="Proteomes" id="UP000037505"/>
    </source>
</evidence>
<dbReference type="GeneID" id="26810506"/>
<keyword evidence="2 6" id="KW-0812">Transmembrane</keyword>
<evidence type="ECO:0000256" key="5">
    <source>
        <dbReference type="ARBA" id="ARBA00038359"/>
    </source>
</evidence>
<feature type="transmembrane region" description="Helical" evidence="6">
    <location>
        <begin position="193"/>
        <end position="211"/>
    </location>
</feature>
<keyword evidence="9" id="KW-1185">Reference proteome</keyword>
<feature type="transmembrane region" description="Helical" evidence="6">
    <location>
        <begin position="42"/>
        <end position="63"/>
    </location>
</feature>
<dbReference type="EMBL" id="JNOM01000358">
    <property type="protein sequence ID" value="KNG82299.1"/>
    <property type="molecule type" value="Genomic_DNA"/>
</dbReference>
<organism evidence="8 9">
    <name type="scientific">Aspergillus nomiae NRRL (strain ATCC 15546 / NRRL 13137 / CBS 260.88 / M93)</name>
    <dbReference type="NCBI Taxonomy" id="1509407"/>
    <lineage>
        <taxon>Eukaryota</taxon>
        <taxon>Fungi</taxon>
        <taxon>Dikarya</taxon>
        <taxon>Ascomycota</taxon>
        <taxon>Pezizomycotina</taxon>
        <taxon>Eurotiomycetes</taxon>
        <taxon>Eurotiomycetidae</taxon>
        <taxon>Eurotiales</taxon>
        <taxon>Aspergillaceae</taxon>
        <taxon>Aspergillus</taxon>
        <taxon>Aspergillus subgen. Circumdati</taxon>
    </lineage>
</organism>
<feature type="transmembrane region" description="Helical" evidence="6">
    <location>
        <begin position="70"/>
        <end position="92"/>
    </location>
</feature>
<dbReference type="AlphaFoldDB" id="A0A0L1IS29"/>
<comment type="subcellular location">
    <subcellularLocation>
        <location evidence="1">Membrane</location>
        <topology evidence="1">Multi-pass membrane protein</topology>
    </subcellularLocation>
</comment>
<keyword evidence="3 6" id="KW-1133">Transmembrane helix</keyword>
<feature type="transmembrane region" description="Helical" evidence="6">
    <location>
        <begin position="145"/>
        <end position="173"/>
    </location>
</feature>
<reference evidence="8 9" key="1">
    <citation type="submission" date="2014-06" db="EMBL/GenBank/DDBJ databases">
        <title>The Genome of the Aflatoxigenic Filamentous Fungus Aspergillus nomius.</title>
        <authorList>
            <person name="Moore M.G."/>
            <person name="Shannon B.M."/>
            <person name="Brian M.M."/>
        </authorList>
    </citation>
    <scope>NUCLEOTIDE SEQUENCE [LARGE SCALE GENOMIC DNA]</scope>
    <source>
        <strain evidence="8 9">NRRL 13137</strain>
    </source>
</reference>
<sequence>LSAERTLVGAQLGRVGWHLDVVKVIDPEALIPWTKILLVCPILYSAACMIPRVVMLTLYLCVFPEKGYRVACYILMWLVIALGVADILTGALECIPVECLWDKSIPGHCIDLPLFFRWGTLTNVIMNFFMLILPQPVIWKLQVSVQVKIGLAVTILTGSVGMITSIIRCVAFFQHDPLEDGTWASVTFVNWSIFEPGVYLLAACLPCYRPLIKALCRRRPRGSPDYSANTYLDISESKALEGSWKSGSGRTIEDIHELEMHNYPQTRARSM</sequence>
<comment type="caution">
    <text evidence="8">The sequence shown here is derived from an EMBL/GenBank/DDBJ whole genome shotgun (WGS) entry which is preliminary data.</text>
</comment>
<evidence type="ECO:0000256" key="1">
    <source>
        <dbReference type="ARBA" id="ARBA00004141"/>
    </source>
</evidence>
<evidence type="ECO:0000256" key="4">
    <source>
        <dbReference type="ARBA" id="ARBA00023136"/>
    </source>
</evidence>
<feature type="transmembrane region" description="Helical" evidence="6">
    <location>
        <begin position="112"/>
        <end position="133"/>
    </location>
</feature>